<evidence type="ECO:0000313" key="2">
    <source>
        <dbReference type="Proteomes" id="UP000736787"/>
    </source>
</evidence>
<protein>
    <submittedName>
        <fullName evidence="1">Uncharacterized protein</fullName>
    </submittedName>
</protein>
<reference evidence="1" key="1">
    <citation type="submission" date="2018-10" db="EMBL/GenBank/DDBJ databases">
        <title>Effector identification in a new, highly contiguous assembly of the strawberry crown rot pathogen Phytophthora cactorum.</title>
        <authorList>
            <person name="Armitage A.D."/>
            <person name="Nellist C.F."/>
            <person name="Bates H."/>
            <person name="Vickerstaff R.J."/>
            <person name="Harrison R.J."/>
        </authorList>
    </citation>
    <scope>NUCLEOTIDE SEQUENCE</scope>
    <source>
        <strain evidence="1">4040</strain>
    </source>
</reference>
<dbReference type="EMBL" id="RCMK01001710">
    <property type="protein sequence ID" value="KAG2889543.1"/>
    <property type="molecule type" value="Genomic_DNA"/>
</dbReference>
<dbReference type="PANTHER" id="PTHR13510">
    <property type="entry name" value="FYVE-FINGER-CONTAINING RAB5 EFFECTOR PROTEIN RABENOSYN-5-RELATED"/>
    <property type="match status" value="1"/>
</dbReference>
<gene>
    <name evidence="1" type="ORF">PC117_g24661</name>
</gene>
<sequence>MKGRFLVNPFKELNLSAEDRAQLEDLANQCITTNLEFCTKFNANKRRVDTNRWKLLKEGEKLKVYSERSGVTTAAVTQGNEPTGSGLPMLLCVDPCKPRSDMIQSFWIQCDLGPGVASE</sequence>
<evidence type="ECO:0000313" key="1">
    <source>
        <dbReference type="EMBL" id="KAG2889543.1"/>
    </source>
</evidence>
<proteinExistence type="predicted"/>
<accession>A0A8T1AYI4</accession>
<dbReference type="PANTHER" id="PTHR13510:SF44">
    <property type="entry name" value="RABENOSYN-5"/>
    <property type="match status" value="1"/>
</dbReference>
<comment type="caution">
    <text evidence="1">The sequence shown here is derived from an EMBL/GenBank/DDBJ whole genome shotgun (WGS) entry which is preliminary data.</text>
</comment>
<name>A0A8T1AYI4_9STRA</name>
<dbReference type="Proteomes" id="UP000736787">
    <property type="component" value="Unassembled WGS sequence"/>
</dbReference>
<organism evidence="1 2">
    <name type="scientific">Phytophthora cactorum</name>
    <dbReference type="NCBI Taxonomy" id="29920"/>
    <lineage>
        <taxon>Eukaryota</taxon>
        <taxon>Sar</taxon>
        <taxon>Stramenopiles</taxon>
        <taxon>Oomycota</taxon>
        <taxon>Peronosporomycetes</taxon>
        <taxon>Peronosporales</taxon>
        <taxon>Peronosporaceae</taxon>
        <taxon>Phytophthora</taxon>
    </lineage>
</organism>
<dbReference type="AlphaFoldDB" id="A0A8T1AYI4"/>
<dbReference type="InterPro" id="IPR052727">
    <property type="entry name" value="Rab4/Rab5_effector"/>
</dbReference>